<protein>
    <submittedName>
        <fullName evidence="1">AAA family ATPase</fullName>
    </submittedName>
</protein>
<feature type="non-terminal residue" evidence="1">
    <location>
        <position position="95"/>
    </location>
</feature>
<evidence type="ECO:0000313" key="1">
    <source>
        <dbReference type="EMBL" id="MTV88379.1"/>
    </source>
</evidence>
<organism evidence="1 2">
    <name type="scientific">Streptococcus pneumoniae</name>
    <dbReference type="NCBI Taxonomy" id="1313"/>
    <lineage>
        <taxon>Bacteria</taxon>
        <taxon>Bacillati</taxon>
        <taxon>Bacillota</taxon>
        <taxon>Bacilli</taxon>
        <taxon>Lactobacillales</taxon>
        <taxon>Streptococcaceae</taxon>
        <taxon>Streptococcus</taxon>
    </lineage>
</organism>
<sequence>MSLFKSKREKLEKAEKKKIDRLRRQMKPTTQNTINYTHLLVDGLMHIAREKYSRSFMLGDASYSTAQQDEKESIIDTTMDALNSLDEGSNYQLLV</sequence>
<proteinExistence type="predicted"/>
<reference evidence="1 2" key="1">
    <citation type="submission" date="2019-11" db="EMBL/GenBank/DDBJ databases">
        <title>Growth characteristics of pneumococcus vary with the chemical composition of the capsule and with environmental conditions.</title>
        <authorList>
            <person name="Tothpal A."/>
            <person name="Desobry K."/>
            <person name="Joshi S."/>
            <person name="Wyllie A.L."/>
            <person name="Weinberger D.M."/>
        </authorList>
    </citation>
    <scope>NUCLEOTIDE SEQUENCE [LARGE SCALE GENOMIC DNA]</scope>
    <source>
        <strain evidence="2">pnumococcus35B</strain>
    </source>
</reference>
<name>A0A6I3U902_STREE</name>
<dbReference type="AlphaFoldDB" id="A0A6I3U902"/>
<evidence type="ECO:0000313" key="2">
    <source>
        <dbReference type="Proteomes" id="UP000469505"/>
    </source>
</evidence>
<gene>
    <name evidence="1" type="ORF">GM543_13030</name>
</gene>
<dbReference type="EMBL" id="WNHX01000627">
    <property type="protein sequence ID" value="MTV88379.1"/>
    <property type="molecule type" value="Genomic_DNA"/>
</dbReference>
<dbReference type="Proteomes" id="UP000469505">
    <property type="component" value="Unassembled WGS sequence"/>
</dbReference>
<comment type="caution">
    <text evidence="1">The sequence shown here is derived from an EMBL/GenBank/DDBJ whole genome shotgun (WGS) entry which is preliminary data.</text>
</comment>
<accession>A0A6I3U902</accession>